<comment type="caution">
    <text evidence="5">The sequence shown here is derived from an EMBL/GenBank/DDBJ whole genome shotgun (WGS) entry which is preliminary data.</text>
</comment>
<dbReference type="SUPFAM" id="SSF51161">
    <property type="entry name" value="Trimeric LpxA-like enzymes"/>
    <property type="match status" value="1"/>
</dbReference>
<dbReference type="Gene3D" id="4.10.240.10">
    <property type="entry name" value="Zn(2)-C6 fungal-type DNA-binding domain"/>
    <property type="match status" value="1"/>
</dbReference>
<accession>A0A0A2V956</accession>
<dbReference type="Pfam" id="PF12464">
    <property type="entry name" value="Mac"/>
    <property type="match status" value="1"/>
</dbReference>
<dbReference type="Proteomes" id="UP000030106">
    <property type="component" value="Unassembled WGS sequence"/>
</dbReference>
<dbReference type="InterPro" id="IPR001138">
    <property type="entry name" value="Zn2Cys6_DnaBD"/>
</dbReference>
<dbReference type="GO" id="GO:0000981">
    <property type="term" value="F:DNA-binding transcription factor activity, RNA polymerase II-specific"/>
    <property type="evidence" value="ECO:0007669"/>
    <property type="project" value="InterPro"/>
</dbReference>
<dbReference type="PANTHER" id="PTHR23416">
    <property type="entry name" value="SIALIC ACID SYNTHASE-RELATED"/>
    <property type="match status" value="1"/>
</dbReference>
<dbReference type="Pfam" id="PF00172">
    <property type="entry name" value="Zn_clus"/>
    <property type="match status" value="1"/>
</dbReference>
<dbReference type="OrthoDB" id="25818at2759"/>
<dbReference type="InterPro" id="IPR011004">
    <property type="entry name" value="Trimer_LpxA-like_sf"/>
</dbReference>
<feature type="domain" description="Zn(2)-C6 fungal-type" evidence="4">
    <location>
        <begin position="337"/>
        <end position="365"/>
    </location>
</feature>
<dbReference type="EMBL" id="ANFO01001356">
    <property type="protein sequence ID" value="KGQ02867.1"/>
    <property type="molecule type" value="Genomic_DNA"/>
</dbReference>
<dbReference type="CDD" id="cd00067">
    <property type="entry name" value="GAL4"/>
    <property type="match status" value="1"/>
</dbReference>
<dbReference type="PROSITE" id="PS50048">
    <property type="entry name" value="ZN2_CY6_FUNGAL_2"/>
    <property type="match status" value="1"/>
</dbReference>
<dbReference type="Gene3D" id="2.160.10.10">
    <property type="entry name" value="Hexapeptide repeat proteins"/>
    <property type="match status" value="1"/>
</dbReference>
<dbReference type="PROSITE" id="PS00463">
    <property type="entry name" value="ZN2_CY6_FUNGAL_1"/>
    <property type="match status" value="1"/>
</dbReference>
<reference evidence="5 6" key="1">
    <citation type="submission" date="2012-10" db="EMBL/GenBank/DDBJ databases">
        <title>Genome sequencing and analysis of entomopathogenic fungi Beauveria bassiana D1-5.</title>
        <authorList>
            <person name="Li Q."/>
            <person name="Wang L."/>
            <person name="Zhang Z."/>
            <person name="Wang Q."/>
            <person name="Ren J."/>
            <person name="Wang M."/>
            <person name="Xu W."/>
            <person name="Wang J."/>
            <person name="Lu Y."/>
            <person name="Du Q."/>
            <person name="Sun Z."/>
        </authorList>
    </citation>
    <scope>NUCLEOTIDE SEQUENCE [LARGE SCALE GENOMIC DNA]</scope>
    <source>
        <strain evidence="5 6">D1-5</strain>
    </source>
</reference>
<dbReference type="SUPFAM" id="SSF57701">
    <property type="entry name" value="Zn2/Cys6 DNA-binding domain"/>
    <property type="match status" value="1"/>
</dbReference>
<keyword evidence="3" id="KW-0539">Nucleus</keyword>
<dbReference type="InterPro" id="IPR036864">
    <property type="entry name" value="Zn2-C6_fun-type_DNA-bd_sf"/>
</dbReference>
<evidence type="ECO:0000313" key="6">
    <source>
        <dbReference type="Proteomes" id="UP000030106"/>
    </source>
</evidence>
<dbReference type="AlphaFoldDB" id="A0A0A2V956"/>
<evidence type="ECO:0000256" key="1">
    <source>
        <dbReference type="ARBA" id="ARBA00007274"/>
    </source>
</evidence>
<evidence type="ECO:0000256" key="3">
    <source>
        <dbReference type="ARBA" id="ARBA00023242"/>
    </source>
</evidence>
<keyword evidence="2 5" id="KW-0808">Transferase</keyword>
<dbReference type="GO" id="GO:0016407">
    <property type="term" value="F:acetyltransferase activity"/>
    <property type="evidence" value="ECO:0007669"/>
    <property type="project" value="InterPro"/>
</dbReference>
<gene>
    <name evidence="5" type="ORF">BBAD15_g11914</name>
</gene>
<dbReference type="HOGENOM" id="CLU_466898_0_0_1"/>
<proteinExistence type="inferred from homology"/>
<evidence type="ECO:0000313" key="5">
    <source>
        <dbReference type="EMBL" id="KGQ02867.1"/>
    </source>
</evidence>
<dbReference type="InterPro" id="IPR024688">
    <property type="entry name" value="Mac_dom"/>
</dbReference>
<dbReference type="STRING" id="1245745.A0A0A2V956"/>
<dbReference type="SMART" id="SM00066">
    <property type="entry name" value="GAL4"/>
    <property type="match status" value="1"/>
</dbReference>
<comment type="similarity">
    <text evidence="1">Belongs to the transferase hexapeptide repeat family.</text>
</comment>
<dbReference type="PANTHER" id="PTHR23416:SF76">
    <property type="entry name" value="ZN(II)2CYS6 TRANSCRIPTION FACTOR (EUROFUNG)"/>
    <property type="match status" value="1"/>
</dbReference>
<dbReference type="GO" id="GO:0008374">
    <property type="term" value="F:O-acyltransferase activity"/>
    <property type="evidence" value="ECO:0007669"/>
    <property type="project" value="TreeGrafter"/>
</dbReference>
<organism evidence="5 6">
    <name type="scientific">Beauveria bassiana D1-5</name>
    <dbReference type="NCBI Taxonomy" id="1245745"/>
    <lineage>
        <taxon>Eukaryota</taxon>
        <taxon>Fungi</taxon>
        <taxon>Dikarya</taxon>
        <taxon>Ascomycota</taxon>
        <taxon>Pezizomycotina</taxon>
        <taxon>Sordariomycetes</taxon>
        <taxon>Hypocreomycetidae</taxon>
        <taxon>Hypocreales</taxon>
        <taxon>Cordycipitaceae</taxon>
        <taxon>Beauveria</taxon>
    </lineage>
</organism>
<evidence type="ECO:0000259" key="4">
    <source>
        <dbReference type="PROSITE" id="PS50048"/>
    </source>
</evidence>
<protein>
    <submittedName>
        <fullName evidence="5">Putative acetyltransferase</fullName>
    </submittedName>
</protein>
<name>A0A0A2V956_BEABA</name>
<sequence length="584" mass="65479">MSASKESVRVRKRIRGLPRELQWIIVEQDPLPYIRALHSYEDEYYQEQVSRALQTYLWRRVLGIQFEGLQNEPRTGGVFLIGHELGRLRGYLMRKVKQRFPCNLVLAWPIDGFKLRPNKVEQGFSDESDSDDENVRLPMTVSRVQEPRIDLLLTKALSFEVDYLSKYFEKDSSGVVRTYVAYLHSTQYAIDQVEVNMEVVERSDPTIIDVSPKYPSPTLKAASHGGLMEIDAVQTMWNRPPYARYSLASGAESDAANEQICILATIPSPPDVAPAPVRPQAPISVDESASVQFSFASPFAAEIRLRALPIPVSRFNGVVRDERRKRQREFSNRTKTGCLTCRRRKKKCDEAKPECGNCIKGNHVCDGYAPLPKIYASWPDPHCTPISNVTQPPHSRAHGADGYQRNHDHRPAMAQPTDMRVESSKQRHTQKEEMIQGGYFYQYDQELSSERDRAATACWRFNTLTCPPTNDVSIVERGRRACAMDDAGKIQVGDSCVIGPNVSMYTVEASTDVKHLRDGRRPQVAKGITIHSDCWIDGSVVITPGRVIGKGSIISTGSVVTQDVPLFTVVVGDPARVLCGVASL</sequence>
<dbReference type="GO" id="GO:0008270">
    <property type="term" value="F:zinc ion binding"/>
    <property type="evidence" value="ECO:0007669"/>
    <property type="project" value="InterPro"/>
</dbReference>
<evidence type="ECO:0000256" key="2">
    <source>
        <dbReference type="ARBA" id="ARBA00022679"/>
    </source>
</evidence>
<dbReference type="InterPro" id="IPR051159">
    <property type="entry name" value="Hexapeptide_acetyltransf"/>
</dbReference>